<dbReference type="STRING" id="320771.Cflav_PD4916"/>
<dbReference type="InterPro" id="IPR036551">
    <property type="entry name" value="Flavin_trans-like"/>
</dbReference>
<dbReference type="InterPro" id="IPR004507">
    <property type="entry name" value="UbiX-like"/>
</dbReference>
<accession>B9XCT5</accession>
<keyword evidence="3" id="KW-0288">FMN</keyword>
<keyword evidence="7" id="KW-1185">Reference proteome</keyword>
<evidence type="ECO:0000313" key="6">
    <source>
        <dbReference type="EMBL" id="EEF62281.1"/>
    </source>
</evidence>
<keyword evidence="4" id="KW-0808">Transferase</keyword>
<proteinExistence type="predicted"/>
<dbReference type="SUPFAM" id="SSF52507">
    <property type="entry name" value="Homo-oligomeric flavin-containing Cys decarboxylases, HFCD"/>
    <property type="match status" value="1"/>
</dbReference>
<name>B9XCT5_PEDPL</name>
<gene>
    <name evidence="6" type="ORF">Cflav_PD4916</name>
</gene>
<evidence type="ECO:0000256" key="4">
    <source>
        <dbReference type="ARBA" id="ARBA00022679"/>
    </source>
</evidence>
<dbReference type="Gene3D" id="3.40.50.1950">
    <property type="entry name" value="Flavin prenyltransferase-like"/>
    <property type="match status" value="1"/>
</dbReference>
<evidence type="ECO:0000256" key="3">
    <source>
        <dbReference type="ARBA" id="ARBA00022643"/>
    </source>
</evidence>
<evidence type="ECO:0000256" key="1">
    <source>
        <dbReference type="ARBA" id="ARBA00022602"/>
    </source>
</evidence>
<evidence type="ECO:0000256" key="2">
    <source>
        <dbReference type="ARBA" id="ARBA00022630"/>
    </source>
</evidence>
<comment type="caution">
    <text evidence="6">The sequence shown here is derived from an EMBL/GenBank/DDBJ whole genome shotgun (WGS) entry which is preliminary data.</text>
</comment>
<evidence type="ECO:0000259" key="5">
    <source>
        <dbReference type="Pfam" id="PF02441"/>
    </source>
</evidence>
<keyword evidence="1" id="KW-0637">Prenyltransferase</keyword>
<keyword evidence="2" id="KW-0285">Flavoprotein</keyword>
<dbReference type="EMBL" id="ABOX02000005">
    <property type="protein sequence ID" value="EEF62281.1"/>
    <property type="molecule type" value="Genomic_DNA"/>
</dbReference>
<dbReference type="GO" id="GO:0004659">
    <property type="term" value="F:prenyltransferase activity"/>
    <property type="evidence" value="ECO:0007669"/>
    <property type="project" value="UniProtKB-KW"/>
</dbReference>
<reference evidence="6 7" key="1">
    <citation type="journal article" date="2011" name="J. Bacteriol.">
        <title>Genome sequence of 'Pedosphaera parvula' Ellin514, an aerobic Verrucomicrobial isolate from pasture soil.</title>
        <authorList>
            <person name="Kant R."/>
            <person name="van Passel M.W."/>
            <person name="Sangwan P."/>
            <person name="Palva A."/>
            <person name="Lucas S."/>
            <person name="Copeland A."/>
            <person name="Lapidus A."/>
            <person name="Glavina Del Rio T."/>
            <person name="Dalin E."/>
            <person name="Tice H."/>
            <person name="Bruce D."/>
            <person name="Goodwin L."/>
            <person name="Pitluck S."/>
            <person name="Chertkov O."/>
            <person name="Larimer F.W."/>
            <person name="Land M.L."/>
            <person name="Hauser L."/>
            <person name="Brettin T.S."/>
            <person name="Detter J.C."/>
            <person name="Han S."/>
            <person name="de Vos W.M."/>
            <person name="Janssen P.H."/>
            <person name="Smidt H."/>
        </authorList>
    </citation>
    <scope>NUCLEOTIDE SEQUENCE [LARGE SCALE GENOMIC DNA]</scope>
    <source>
        <strain evidence="6 7">Ellin514</strain>
    </source>
</reference>
<sequence length="152" mass="16771">MSNYAHAVISEELPEGLKLPAGAKLHGLKSMNVPFASGSNPFDVMVVIPCSMGTMGRIAHGYSEDVLLRSADVMLKERKKLILVPRETPLNLVHIKNFELLTLAGAVILPANPSFYTRPKTVEQVVDTVVARVLDHMGVPQDLVQRWQDEKD</sequence>
<dbReference type="Proteomes" id="UP000003688">
    <property type="component" value="Unassembled WGS sequence"/>
</dbReference>
<organism evidence="6 7">
    <name type="scientific">Pedosphaera parvula (strain Ellin514)</name>
    <dbReference type="NCBI Taxonomy" id="320771"/>
    <lineage>
        <taxon>Bacteria</taxon>
        <taxon>Pseudomonadati</taxon>
        <taxon>Verrucomicrobiota</taxon>
        <taxon>Pedosphaerae</taxon>
        <taxon>Pedosphaerales</taxon>
        <taxon>Pedosphaeraceae</taxon>
        <taxon>Pedosphaera</taxon>
    </lineage>
</organism>
<feature type="domain" description="Flavoprotein" evidence="5">
    <location>
        <begin position="1"/>
        <end position="136"/>
    </location>
</feature>
<protein>
    <submittedName>
        <fullName evidence="6">3-octaprenyl-4-hydroxybenzoate carboxy-lyase</fullName>
    </submittedName>
</protein>
<keyword evidence="6" id="KW-0456">Lyase</keyword>
<dbReference type="AlphaFoldDB" id="B9XCT5"/>
<dbReference type="Pfam" id="PF02441">
    <property type="entry name" value="Flavoprotein"/>
    <property type="match status" value="1"/>
</dbReference>
<dbReference type="NCBIfam" id="TIGR00421">
    <property type="entry name" value="ubiX_pad"/>
    <property type="match status" value="1"/>
</dbReference>
<evidence type="ECO:0000313" key="7">
    <source>
        <dbReference type="Proteomes" id="UP000003688"/>
    </source>
</evidence>
<dbReference type="GO" id="GO:0016829">
    <property type="term" value="F:lyase activity"/>
    <property type="evidence" value="ECO:0007669"/>
    <property type="project" value="UniProtKB-KW"/>
</dbReference>
<dbReference type="InterPro" id="IPR003382">
    <property type="entry name" value="Flavoprotein"/>
</dbReference>